<accession>A0AAE0GZN6</accession>
<name>A0AAE0GZN6_9CHLO</name>
<sequence>MDPSATTFTFRGIRTPDLRALPSGHHCSKLAPFPPGKAIQKGIGTGHRLWQGTWIEAEDGATAKLEQWYRGLGGRPPVSPRGAGEAGELND</sequence>
<gene>
    <name evidence="2" type="ORF">CYMTET_5318</name>
</gene>
<organism evidence="2 3">
    <name type="scientific">Cymbomonas tetramitiformis</name>
    <dbReference type="NCBI Taxonomy" id="36881"/>
    <lineage>
        <taxon>Eukaryota</taxon>
        <taxon>Viridiplantae</taxon>
        <taxon>Chlorophyta</taxon>
        <taxon>Pyramimonadophyceae</taxon>
        <taxon>Pyramimonadales</taxon>
        <taxon>Pyramimonadaceae</taxon>
        <taxon>Cymbomonas</taxon>
    </lineage>
</organism>
<protein>
    <submittedName>
        <fullName evidence="2">Uncharacterized protein</fullName>
    </submittedName>
</protein>
<feature type="region of interest" description="Disordered" evidence="1">
    <location>
        <begin position="71"/>
        <end position="91"/>
    </location>
</feature>
<dbReference type="AlphaFoldDB" id="A0AAE0GZN6"/>
<evidence type="ECO:0000313" key="3">
    <source>
        <dbReference type="Proteomes" id="UP001190700"/>
    </source>
</evidence>
<dbReference type="EMBL" id="LGRX02000985">
    <property type="protein sequence ID" value="KAK3287157.1"/>
    <property type="molecule type" value="Genomic_DNA"/>
</dbReference>
<evidence type="ECO:0000313" key="2">
    <source>
        <dbReference type="EMBL" id="KAK3287157.1"/>
    </source>
</evidence>
<comment type="caution">
    <text evidence="2">The sequence shown here is derived from an EMBL/GenBank/DDBJ whole genome shotgun (WGS) entry which is preliminary data.</text>
</comment>
<proteinExistence type="predicted"/>
<keyword evidence="3" id="KW-1185">Reference proteome</keyword>
<evidence type="ECO:0000256" key="1">
    <source>
        <dbReference type="SAM" id="MobiDB-lite"/>
    </source>
</evidence>
<dbReference type="Proteomes" id="UP001190700">
    <property type="component" value="Unassembled WGS sequence"/>
</dbReference>
<reference evidence="2 3" key="1">
    <citation type="journal article" date="2015" name="Genome Biol. Evol.">
        <title>Comparative Genomics of a Bacterivorous Green Alga Reveals Evolutionary Causalities and Consequences of Phago-Mixotrophic Mode of Nutrition.</title>
        <authorList>
            <person name="Burns J.A."/>
            <person name="Paasch A."/>
            <person name="Narechania A."/>
            <person name="Kim E."/>
        </authorList>
    </citation>
    <scope>NUCLEOTIDE SEQUENCE [LARGE SCALE GENOMIC DNA]</scope>
    <source>
        <strain evidence="2 3">PLY_AMNH</strain>
    </source>
</reference>